<comment type="caution">
    <text evidence="3">The sequence shown here is derived from an EMBL/GenBank/DDBJ whole genome shotgun (WGS) entry which is preliminary data.</text>
</comment>
<evidence type="ECO:0000259" key="1">
    <source>
        <dbReference type="Pfam" id="PF05943"/>
    </source>
</evidence>
<dbReference type="InterPro" id="IPR044031">
    <property type="entry name" value="TssC1_N"/>
</dbReference>
<sequence>MTSTAREVTTAPDDFSSLLRREFRPRSEQAQTAVERAVRTLAQQALHDTALIGEDAVATIQSLIAAIDSKLTAQINQIIHQEEFQALESAWRGLHHLVFNTETDETLKIRALSISKKELSRTLRKYKGVAWDQSPLFKKIYEEEYGQIGGEPYGCLIGDYAFDHTFPDVELLGALAQIAAASHAPFISAASPHLLRMDRWQELANPRDITKIFSTPEHAAWRSFRESENARYVALAMPRTLGRLPYGATTNPVDAFAFEEDADGADSSKYLWTNAAYAMGVNITRSFKQYGWLSRIRGVESGGVVEGLPVHTFPSDDGGIDLKCPTEIAISDRREAELSKNGLLPLLHRKNTDMAVFIGAQTVSKPAKYTDPSATANAELSARLPYIFATCRFAHFLKCMVRDKIGSFKERAEVEEWLNLWIQNYVHPSPELGSEESKAQQPLVSAEVKVEEVEDNPGYYNARFSLRPHYQLEGLSVSLRLVSRLPSGRQG</sequence>
<dbReference type="NCBIfam" id="TIGR03355">
    <property type="entry name" value="VI_chp_2"/>
    <property type="match status" value="1"/>
</dbReference>
<evidence type="ECO:0000313" key="4">
    <source>
        <dbReference type="Proteomes" id="UP000274097"/>
    </source>
</evidence>
<dbReference type="Pfam" id="PF18945">
    <property type="entry name" value="VipB_2"/>
    <property type="match status" value="1"/>
</dbReference>
<accession>A0ABX9VF78</accession>
<evidence type="ECO:0000259" key="2">
    <source>
        <dbReference type="Pfam" id="PF18945"/>
    </source>
</evidence>
<evidence type="ECO:0000313" key="3">
    <source>
        <dbReference type="EMBL" id="RMI17414.1"/>
    </source>
</evidence>
<organism evidence="3 4">
    <name type="scientific">Teichococcus wenyumeiae</name>
    <dbReference type="NCBI Taxonomy" id="2478470"/>
    <lineage>
        <taxon>Bacteria</taxon>
        <taxon>Pseudomonadati</taxon>
        <taxon>Pseudomonadota</taxon>
        <taxon>Alphaproteobacteria</taxon>
        <taxon>Acetobacterales</taxon>
        <taxon>Roseomonadaceae</taxon>
        <taxon>Roseomonas</taxon>
    </lineage>
</organism>
<reference evidence="3 4" key="1">
    <citation type="submission" date="2018-10" db="EMBL/GenBank/DDBJ databases">
        <title>Roseomonas sp. nov., isolated from feces of Tibetan antelopes in the Qinghai-Tibet plateau, China.</title>
        <authorList>
            <person name="Tian Z."/>
        </authorList>
    </citation>
    <scope>NUCLEOTIDE SEQUENCE [LARGE SCALE GENOMIC DNA]</scope>
    <source>
        <strain evidence="3 4">Z23</strain>
    </source>
</reference>
<feature type="domain" description="TssC1 N-terminal" evidence="1">
    <location>
        <begin position="62"/>
        <end position="363"/>
    </location>
</feature>
<dbReference type="PANTHER" id="PTHR35565">
    <property type="entry name" value="CYTOPLASMIC PROTEIN-RELATED"/>
    <property type="match status" value="1"/>
</dbReference>
<dbReference type="EMBL" id="RFLX01000030">
    <property type="protein sequence ID" value="RMI17414.1"/>
    <property type="molecule type" value="Genomic_DNA"/>
</dbReference>
<feature type="domain" description="TssC1 C-terminal" evidence="2">
    <location>
        <begin position="374"/>
        <end position="485"/>
    </location>
</feature>
<protein>
    <submittedName>
        <fullName evidence="3">Type VI secretion system contractile sheath large subunit</fullName>
    </submittedName>
</protein>
<proteinExistence type="predicted"/>
<keyword evidence="4" id="KW-1185">Reference proteome</keyword>
<dbReference type="InterPro" id="IPR044032">
    <property type="entry name" value="TssC1_C"/>
</dbReference>
<dbReference type="PANTHER" id="PTHR35565:SF3">
    <property type="entry name" value="TYPE VI SECRETION SYSTEM SHEATH PROTEIN TSSC1"/>
    <property type="match status" value="1"/>
</dbReference>
<name>A0ABX9VF78_9PROT</name>
<gene>
    <name evidence="3" type="primary">tssC</name>
    <name evidence="3" type="ORF">EBE87_22815</name>
</gene>
<dbReference type="Proteomes" id="UP000274097">
    <property type="component" value="Unassembled WGS sequence"/>
</dbReference>
<dbReference type="Pfam" id="PF05943">
    <property type="entry name" value="VipB"/>
    <property type="match status" value="1"/>
</dbReference>
<dbReference type="InterPro" id="IPR010269">
    <property type="entry name" value="T6SS_TssC-like"/>
</dbReference>